<comment type="subcellular location">
    <subcellularLocation>
        <location evidence="1">Membrane</location>
        <topology evidence="1">Multi-pass membrane protein</topology>
    </subcellularLocation>
</comment>
<dbReference type="AlphaFoldDB" id="A0A7T0C295"/>
<protein>
    <recommendedName>
        <fullName evidence="8">MBOAT family protein</fullName>
    </recommendedName>
</protein>
<keyword evidence="4 5" id="KW-0472">Membrane</keyword>
<dbReference type="PANTHER" id="PTHR13285:SF18">
    <property type="entry name" value="PROTEIN-CYSTEINE N-PALMITOYLTRANSFERASE RASP"/>
    <property type="match status" value="1"/>
</dbReference>
<accession>A0A7T0C295</accession>
<dbReference type="EMBL" id="CP048620">
    <property type="protein sequence ID" value="QPJ65211.1"/>
    <property type="molecule type" value="Genomic_DNA"/>
</dbReference>
<dbReference type="KEGG" id="nva:G3M78_07335"/>
<evidence type="ECO:0000256" key="1">
    <source>
        <dbReference type="ARBA" id="ARBA00004141"/>
    </source>
</evidence>
<organism evidence="6 7">
    <name type="scientific">Candidatus Nitrohelix vancouverensis</name>
    <dbReference type="NCBI Taxonomy" id="2705534"/>
    <lineage>
        <taxon>Bacteria</taxon>
        <taxon>Pseudomonadati</taxon>
        <taxon>Nitrospinota/Tectimicrobiota group</taxon>
        <taxon>Nitrospinota</taxon>
        <taxon>Nitrospinia</taxon>
        <taxon>Nitrospinales</taxon>
        <taxon>Nitrospinaceae</taxon>
        <taxon>Candidatus Nitrohelix</taxon>
    </lineage>
</organism>
<dbReference type="InterPro" id="IPR051085">
    <property type="entry name" value="MB_O-acyltransferase"/>
</dbReference>
<dbReference type="Pfam" id="PF03062">
    <property type="entry name" value="MBOAT"/>
    <property type="match status" value="1"/>
</dbReference>
<feature type="transmembrane region" description="Helical" evidence="5">
    <location>
        <begin position="78"/>
        <end position="99"/>
    </location>
</feature>
<feature type="transmembrane region" description="Helical" evidence="5">
    <location>
        <begin position="193"/>
        <end position="212"/>
    </location>
</feature>
<feature type="transmembrane region" description="Helical" evidence="5">
    <location>
        <begin position="337"/>
        <end position="359"/>
    </location>
</feature>
<reference evidence="7" key="1">
    <citation type="submission" date="2020-02" db="EMBL/GenBank/DDBJ databases">
        <title>Genomic and physiological characterization of two novel Nitrospinaceae genera.</title>
        <authorList>
            <person name="Mueller A.J."/>
            <person name="Jung M.-Y."/>
            <person name="Strachan C.R."/>
            <person name="Herbold C.W."/>
            <person name="Kirkegaard R.H."/>
            <person name="Daims H."/>
        </authorList>
    </citation>
    <scope>NUCLEOTIDE SEQUENCE [LARGE SCALE GENOMIC DNA]</scope>
</reference>
<dbReference type="InterPro" id="IPR004299">
    <property type="entry name" value="MBOAT_fam"/>
</dbReference>
<dbReference type="PANTHER" id="PTHR13285">
    <property type="entry name" value="ACYLTRANSFERASE"/>
    <property type="match status" value="1"/>
</dbReference>
<gene>
    <name evidence="6" type="ORF">G3M78_07335</name>
</gene>
<proteinExistence type="predicted"/>
<dbReference type="GO" id="GO:0016746">
    <property type="term" value="F:acyltransferase activity"/>
    <property type="evidence" value="ECO:0007669"/>
    <property type="project" value="TreeGrafter"/>
</dbReference>
<name>A0A7T0C295_9BACT</name>
<evidence type="ECO:0000256" key="2">
    <source>
        <dbReference type="ARBA" id="ARBA00022692"/>
    </source>
</evidence>
<evidence type="ECO:0000256" key="4">
    <source>
        <dbReference type="ARBA" id="ARBA00023136"/>
    </source>
</evidence>
<dbReference type="Proteomes" id="UP000594464">
    <property type="component" value="Chromosome"/>
</dbReference>
<feature type="transmembrane region" description="Helical" evidence="5">
    <location>
        <begin position="7"/>
        <end position="26"/>
    </location>
</feature>
<keyword evidence="3 5" id="KW-1133">Transmembrane helix</keyword>
<sequence length="399" mass="44596">MAIFINPTFWIVAVAVYLALSINVKIRPTLRFGVVNLLALGALLGWLPALGAMAIITLFWGLLRAFSSLSPTEGRTRTLCGFSIIGLLTFFFILHKLNLENSGFLGQLNESAPWARPDLLLPFLATLSFSYVFVRCLDAIHCVCWKKQALMDPISLTGYLIPFHMLLSGPVNSYEEHQAMDADPQPETPTEDSVLLILNAITTGLFYKFVIAEGMRIYYFGMDGAFTVSSWSDASFLVVYVFFDFAGYSRIARGLGLLYNVPTPENFSAPFLSPTVTEFWTRWHMSMGQFVRRNLFTPMQLNLVRWAGVKRAGAVSVFTLILSFGFVGLWHRLSPAWFLWGAGMGILMAIEKQIQSLAFRRGWNRSPGLSLALQCIGPIYVFFALAVSAYFVGEEVFTS</sequence>
<keyword evidence="2 5" id="KW-0812">Transmembrane</keyword>
<evidence type="ECO:0000256" key="5">
    <source>
        <dbReference type="SAM" id="Phobius"/>
    </source>
</evidence>
<evidence type="ECO:0008006" key="8">
    <source>
        <dbReference type="Google" id="ProtNLM"/>
    </source>
</evidence>
<dbReference type="GO" id="GO:0016020">
    <property type="term" value="C:membrane"/>
    <property type="evidence" value="ECO:0007669"/>
    <property type="project" value="UniProtKB-SubCell"/>
</dbReference>
<feature type="transmembrane region" description="Helical" evidence="5">
    <location>
        <begin position="312"/>
        <end position="331"/>
    </location>
</feature>
<feature type="transmembrane region" description="Helical" evidence="5">
    <location>
        <begin position="371"/>
        <end position="392"/>
    </location>
</feature>
<evidence type="ECO:0000313" key="6">
    <source>
        <dbReference type="EMBL" id="QPJ65211.1"/>
    </source>
</evidence>
<evidence type="ECO:0000313" key="7">
    <source>
        <dbReference type="Proteomes" id="UP000594464"/>
    </source>
</evidence>
<evidence type="ECO:0000256" key="3">
    <source>
        <dbReference type="ARBA" id="ARBA00022989"/>
    </source>
</evidence>
<feature type="transmembrane region" description="Helical" evidence="5">
    <location>
        <begin position="46"/>
        <end position="66"/>
    </location>
</feature>
<feature type="transmembrane region" description="Helical" evidence="5">
    <location>
        <begin position="119"/>
        <end position="137"/>
    </location>
</feature>